<accession>A0A4Q1V7D1</accession>
<reference evidence="10 11" key="1">
    <citation type="submission" date="2017-03" db="EMBL/GenBank/DDBJ databases">
        <authorList>
            <person name="Safronova V.I."/>
            <person name="Sazanova A.L."/>
            <person name="Chirak E.R."/>
        </authorList>
    </citation>
    <scope>NUCLEOTIDE SEQUENCE [LARGE SCALE GENOMIC DNA]</scope>
    <source>
        <strain evidence="10 11">Opo-243</strain>
    </source>
</reference>
<proteinExistence type="inferred from homology"/>
<dbReference type="Pfam" id="PF00528">
    <property type="entry name" value="BPD_transp_1"/>
    <property type="match status" value="1"/>
</dbReference>
<dbReference type="PANTHER" id="PTHR30614">
    <property type="entry name" value="MEMBRANE COMPONENT OF AMINO ACID ABC TRANSPORTER"/>
    <property type="match status" value="1"/>
</dbReference>
<dbReference type="Gene3D" id="1.10.3720.10">
    <property type="entry name" value="MetI-like"/>
    <property type="match status" value="1"/>
</dbReference>
<evidence type="ECO:0000256" key="6">
    <source>
        <dbReference type="ARBA" id="ARBA00022989"/>
    </source>
</evidence>
<dbReference type="CDD" id="cd06261">
    <property type="entry name" value="TM_PBP2"/>
    <property type="match status" value="1"/>
</dbReference>
<evidence type="ECO:0000313" key="10">
    <source>
        <dbReference type="EMBL" id="RXT47791.1"/>
    </source>
</evidence>
<feature type="transmembrane region" description="Helical" evidence="8">
    <location>
        <begin position="203"/>
        <end position="222"/>
    </location>
</feature>
<evidence type="ECO:0000256" key="7">
    <source>
        <dbReference type="ARBA" id="ARBA00023136"/>
    </source>
</evidence>
<comment type="subcellular location">
    <subcellularLocation>
        <location evidence="1">Cell inner membrane</location>
        <topology evidence="1">Multi-pass membrane protein</topology>
    </subcellularLocation>
    <subcellularLocation>
        <location evidence="8">Cell membrane</location>
        <topology evidence="8">Multi-pass membrane protein</topology>
    </subcellularLocation>
</comment>
<gene>
    <name evidence="10" type="ORF">B5V03_16135</name>
</gene>
<keyword evidence="6 8" id="KW-1133">Transmembrane helix</keyword>
<dbReference type="InterPro" id="IPR010065">
    <property type="entry name" value="AA_ABC_transptr_permease_3TM"/>
</dbReference>
<feature type="transmembrane region" description="Helical" evidence="8">
    <location>
        <begin position="71"/>
        <end position="94"/>
    </location>
</feature>
<dbReference type="PANTHER" id="PTHR30614:SF42">
    <property type="entry name" value="GLUTAMATE_ASPARTATE IMPORT PERMEASE PROTEIN GLTJ"/>
    <property type="match status" value="1"/>
</dbReference>
<dbReference type="GO" id="GO:0043190">
    <property type="term" value="C:ATP-binding cassette (ABC) transporter complex"/>
    <property type="evidence" value="ECO:0007669"/>
    <property type="project" value="InterPro"/>
</dbReference>
<dbReference type="InterPro" id="IPR000515">
    <property type="entry name" value="MetI-like"/>
</dbReference>
<comment type="caution">
    <text evidence="10">The sequence shown here is derived from an EMBL/GenBank/DDBJ whole genome shotgun (WGS) entry which is preliminary data.</text>
</comment>
<dbReference type="InterPro" id="IPR035906">
    <property type="entry name" value="MetI-like_sf"/>
</dbReference>
<evidence type="ECO:0000256" key="3">
    <source>
        <dbReference type="ARBA" id="ARBA00022448"/>
    </source>
</evidence>
<evidence type="ECO:0000256" key="8">
    <source>
        <dbReference type="RuleBase" id="RU363032"/>
    </source>
</evidence>
<evidence type="ECO:0000256" key="4">
    <source>
        <dbReference type="ARBA" id="ARBA00022475"/>
    </source>
</evidence>
<evidence type="ECO:0000256" key="1">
    <source>
        <dbReference type="ARBA" id="ARBA00004429"/>
    </source>
</evidence>
<comment type="similarity">
    <text evidence="2">Belongs to the binding-protein-dependent transport system permease family. HisMQ subfamily.</text>
</comment>
<evidence type="ECO:0000259" key="9">
    <source>
        <dbReference type="PROSITE" id="PS50928"/>
    </source>
</evidence>
<dbReference type="GO" id="GO:0006865">
    <property type="term" value="P:amino acid transport"/>
    <property type="evidence" value="ECO:0007669"/>
    <property type="project" value="TreeGrafter"/>
</dbReference>
<keyword evidence="11" id="KW-1185">Reference proteome</keyword>
<keyword evidence="3 8" id="KW-0813">Transport</keyword>
<keyword evidence="7 8" id="KW-0472">Membrane</keyword>
<sequence>MQYRWNWTILFVEPYFGWLLAGVKWTLLVAGAAWIVALAVGCVVGVLSTLPSRICRAIASAYVDVFRNIPLLLQLFLWYFVLPELLPAGFGLWIKRDLPMPEYWFSVAGLGCFTAARIAEQVRAGIESIGVGQRMAAAAMGFTTAQTYRYILLPLAARNVLPPLTSEALNIIKNSSLALTVGVLELTGQSRQIEAATFQGIEALTAATVIYVMLTLCVIVGMRAVERRVAIPGTLGRG</sequence>
<dbReference type="Proteomes" id="UP000290819">
    <property type="component" value="Unassembled WGS sequence"/>
</dbReference>
<evidence type="ECO:0000313" key="11">
    <source>
        <dbReference type="Proteomes" id="UP000290819"/>
    </source>
</evidence>
<protein>
    <submittedName>
        <fullName evidence="10">Glutamate ABC transporter permease</fullName>
    </submittedName>
</protein>
<dbReference type="NCBIfam" id="TIGR01726">
    <property type="entry name" value="HEQRo_perm_3TM"/>
    <property type="match status" value="1"/>
</dbReference>
<feature type="transmembrane region" description="Helical" evidence="8">
    <location>
        <begin position="25"/>
        <end position="50"/>
    </location>
</feature>
<dbReference type="RefSeq" id="WP_129271326.1">
    <property type="nucleotide sequence ID" value="NZ_MZXW01000017.1"/>
</dbReference>
<keyword evidence="4" id="KW-1003">Cell membrane</keyword>
<evidence type="ECO:0000256" key="5">
    <source>
        <dbReference type="ARBA" id="ARBA00022692"/>
    </source>
</evidence>
<feature type="domain" description="ABC transmembrane type-1" evidence="9">
    <location>
        <begin position="23"/>
        <end position="222"/>
    </location>
</feature>
<evidence type="ECO:0000256" key="2">
    <source>
        <dbReference type="ARBA" id="ARBA00010072"/>
    </source>
</evidence>
<dbReference type="OrthoDB" id="7341446at2"/>
<dbReference type="GO" id="GO:0022857">
    <property type="term" value="F:transmembrane transporter activity"/>
    <property type="evidence" value="ECO:0007669"/>
    <property type="project" value="InterPro"/>
</dbReference>
<dbReference type="EMBL" id="MZXW01000017">
    <property type="protein sequence ID" value="RXT47791.1"/>
    <property type="molecule type" value="Genomic_DNA"/>
</dbReference>
<dbReference type="SUPFAM" id="SSF161098">
    <property type="entry name" value="MetI-like"/>
    <property type="match status" value="1"/>
</dbReference>
<dbReference type="AlphaFoldDB" id="A0A4Q1V7D1"/>
<dbReference type="PROSITE" id="PS50928">
    <property type="entry name" value="ABC_TM1"/>
    <property type="match status" value="1"/>
</dbReference>
<keyword evidence="5 8" id="KW-0812">Transmembrane</keyword>
<name>A0A4Q1V7D1_9BRAD</name>
<organism evidence="10 11">
    <name type="scientific">Bradyrhizobium betae</name>
    <dbReference type="NCBI Taxonomy" id="244734"/>
    <lineage>
        <taxon>Bacteria</taxon>
        <taxon>Pseudomonadati</taxon>
        <taxon>Pseudomonadota</taxon>
        <taxon>Alphaproteobacteria</taxon>
        <taxon>Hyphomicrobiales</taxon>
        <taxon>Nitrobacteraceae</taxon>
        <taxon>Bradyrhizobium</taxon>
    </lineage>
</organism>
<dbReference type="InterPro" id="IPR043429">
    <property type="entry name" value="ArtM/GltK/GlnP/TcyL/YhdX-like"/>
</dbReference>